<reference evidence="2 3" key="1">
    <citation type="submission" date="2020-08" db="EMBL/GenBank/DDBJ databases">
        <title>Genomic Encyclopedia of Archaeal and Bacterial Type Strains, Phase II (KMG-II): from individual species to whole genera.</title>
        <authorList>
            <person name="Goeker M."/>
        </authorList>
    </citation>
    <scope>NUCLEOTIDE SEQUENCE [LARGE SCALE GENOMIC DNA]</scope>
    <source>
        <strain evidence="2 3">DSM 23288</strain>
    </source>
</reference>
<protein>
    <submittedName>
        <fullName evidence="2">Putative nucleotidyltransferase</fullName>
    </submittedName>
</protein>
<dbReference type="AlphaFoldDB" id="A0A840IJQ3"/>
<evidence type="ECO:0000313" key="3">
    <source>
        <dbReference type="Proteomes" id="UP000585272"/>
    </source>
</evidence>
<gene>
    <name evidence="2" type="ORF">BDZ31_004176</name>
</gene>
<dbReference type="InterPro" id="IPR002934">
    <property type="entry name" value="Polymerase_NTP_transf_dom"/>
</dbReference>
<dbReference type="EMBL" id="JACHNU010000007">
    <property type="protein sequence ID" value="MBB4664565.1"/>
    <property type="molecule type" value="Genomic_DNA"/>
</dbReference>
<sequence length="104" mass="11465">MVDEDTIAEAGRRLHEAAAPGSRVILFGSHARGEARTDSDLDFLVVEPEVEHAAAESVRLRRALRGLRLFADVVVVSERDVEEWREVRGSLVRSALTDGRMLAA</sequence>
<dbReference type="Proteomes" id="UP000585272">
    <property type="component" value="Unassembled WGS sequence"/>
</dbReference>
<feature type="domain" description="Polymerase nucleotidyl transferase" evidence="1">
    <location>
        <begin position="21"/>
        <end position="88"/>
    </location>
</feature>
<keyword evidence="2" id="KW-0808">Transferase</keyword>
<evidence type="ECO:0000313" key="2">
    <source>
        <dbReference type="EMBL" id="MBB4664565.1"/>
    </source>
</evidence>
<dbReference type="PANTHER" id="PTHR33933:SF3">
    <property type="entry name" value="PROTEIN ADENYLYLTRANSFERASE MJ0604-RELATED"/>
    <property type="match status" value="1"/>
</dbReference>
<keyword evidence="3" id="KW-1185">Reference proteome</keyword>
<dbReference type="SUPFAM" id="SSF81301">
    <property type="entry name" value="Nucleotidyltransferase"/>
    <property type="match status" value="1"/>
</dbReference>
<dbReference type="CDD" id="cd05403">
    <property type="entry name" value="NT_KNTase_like"/>
    <property type="match status" value="1"/>
</dbReference>
<dbReference type="InterPro" id="IPR043519">
    <property type="entry name" value="NT_sf"/>
</dbReference>
<name>A0A840IJQ3_9ACTN</name>
<dbReference type="Gene3D" id="3.30.460.10">
    <property type="entry name" value="Beta Polymerase, domain 2"/>
    <property type="match status" value="1"/>
</dbReference>
<proteinExistence type="predicted"/>
<organism evidence="2 3">
    <name type="scientific">Conexibacter arvalis</name>
    <dbReference type="NCBI Taxonomy" id="912552"/>
    <lineage>
        <taxon>Bacteria</taxon>
        <taxon>Bacillati</taxon>
        <taxon>Actinomycetota</taxon>
        <taxon>Thermoleophilia</taxon>
        <taxon>Solirubrobacterales</taxon>
        <taxon>Conexibacteraceae</taxon>
        <taxon>Conexibacter</taxon>
    </lineage>
</organism>
<dbReference type="Pfam" id="PF01909">
    <property type="entry name" value="NTP_transf_2"/>
    <property type="match status" value="1"/>
</dbReference>
<evidence type="ECO:0000259" key="1">
    <source>
        <dbReference type="Pfam" id="PF01909"/>
    </source>
</evidence>
<dbReference type="PANTHER" id="PTHR33933">
    <property type="entry name" value="NUCLEOTIDYLTRANSFERASE"/>
    <property type="match status" value="1"/>
</dbReference>
<dbReference type="GO" id="GO:0016779">
    <property type="term" value="F:nucleotidyltransferase activity"/>
    <property type="evidence" value="ECO:0007669"/>
    <property type="project" value="InterPro"/>
</dbReference>
<comment type="caution">
    <text evidence="2">The sequence shown here is derived from an EMBL/GenBank/DDBJ whole genome shotgun (WGS) entry which is preliminary data.</text>
</comment>
<accession>A0A840IJQ3</accession>
<dbReference type="InterPro" id="IPR052548">
    <property type="entry name" value="Type_VII_TA_antitoxin"/>
</dbReference>